<keyword evidence="7" id="KW-0808">Transferase</keyword>
<dbReference type="SMART" id="SM00220">
    <property type="entry name" value="S_TKc"/>
    <property type="match status" value="1"/>
</dbReference>
<keyword evidence="7" id="KW-0418">Kinase</keyword>
<protein>
    <submittedName>
        <fullName evidence="7">CAMK family protein kinase</fullName>
    </submittedName>
</protein>
<dbReference type="Proteomes" id="UP000179807">
    <property type="component" value="Unassembled WGS sequence"/>
</dbReference>
<dbReference type="InterPro" id="IPR045269">
    <property type="entry name" value="Atg1-like"/>
</dbReference>
<reference evidence="7" key="1">
    <citation type="submission" date="2016-10" db="EMBL/GenBank/DDBJ databases">
        <authorList>
            <person name="Benchimol M."/>
            <person name="Almeida L.G."/>
            <person name="Vasconcelos A.T."/>
            <person name="Perreira-Neves A."/>
            <person name="Rosa I.A."/>
            <person name="Tasca T."/>
            <person name="Bogo M.R."/>
            <person name="de Souza W."/>
        </authorList>
    </citation>
    <scope>NUCLEOTIDE SEQUENCE [LARGE SCALE GENOMIC DNA]</scope>
    <source>
        <strain evidence="7">K</strain>
    </source>
</reference>
<evidence type="ECO:0000256" key="4">
    <source>
        <dbReference type="RuleBase" id="RU000304"/>
    </source>
</evidence>
<feature type="binding site" evidence="3">
    <location>
        <position position="60"/>
    </location>
    <ligand>
        <name>ATP</name>
        <dbReference type="ChEBI" id="CHEBI:30616"/>
    </ligand>
</feature>
<dbReference type="GO" id="GO:0004674">
    <property type="term" value="F:protein serine/threonine kinase activity"/>
    <property type="evidence" value="ECO:0007669"/>
    <property type="project" value="UniProtKB-KW"/>
</dbReference>
<dbReference type="InterPro" id="IPR008271">
    <property type="entry name" value="Ser/Thr_kinase_AS"/>
</dbReference>
<dbReference type="VEuPathDB" id="TrichDB:TRFO_07397"/>
<dbReference type="InterPro" id="IPR017441">
    <property type="entry name" value="Protein_kinase_ATP_BS"/>
</dbReference>
<dbReference type="SUPFAM" id="SSF56112">
    <property type="entry name" value="Protein kinase-like (PK-like)"/>
    <property type="match status" value="1"/>
</dbReference>
<evidence type="ECO:0000313" key="8">
    <source>
        <dbReference type="Proteomes" id="UP000179807"/>
    </source>
</evidence>
<dbReference type="PANTHER" id="PTHR24348">
    <property type="entry name" value="SERINE/THREONINE-PROTEIN KINASE UNC-51-RELATED"/>
    <property type="match status" value="1"/>
</dbReference>
<name>A0A1J4JWC3_9EUKA</name>
<evidence type="ECO:0000256" key="2">
    <source>
        <dbReference type="ARBA" id="ARBA00022840"/>
    </source>
</evidence>
<sequence length="363" mass="41403">MINFEITLNLYIWRFRIIMSNIIVHPILGNFKILDEIGEGSFSTVYKCKHDECDVPVAIKVLEEELPLDESDSGSFSSQSTQPHNSNNSSLSDIDKNKIVNAFELEKRFSHPLICEGYDMFTWNNKTCLIHEMVEGETLLDHLNNFAPLEEVAIQTFLGQLVVILNYLHNTVHVIHRDLKCENVIVDIYRNIRLIDFGFACSSDESLHTTICGSPAYIAPEMILNQPYDYSVDIWSLGVIVYAMAFGYLPFDDPNILNNMQSILNDEPEYPNTVSSVLIDLIKRMLEKDPKKRITIEEISQHQFFCEDPFGRNYLFDLCAFETISNEMKKSINKCLKMTPPIPRGTLSSSVPLVNPCTSLGDI</sequence>
<dbReference type="PROSITE" id="PS00108">
    <property type="entry name" value="PROTEIN_KINASE_ST"/>
    <property type="match status" value="1"/>
</dbReference>
<comment type="similarity">
    <text evidence="4">Belongs to the protein kinase superfamily.</text>
</comment>
<dbReference type="AlphaFoldDB" id="A0A1J4JWC3"/>
<evidence type="ECO:0000256" key="3">
    <source>
        <dbReference type="PROSITE-ProRule" id="PRU10141"/>
    </source>
</evidence>
<keyword evidence="8" id="KW-1185">Reference proteome</keyword>
<evidence type="ECO:0000256" key="5">
    <source>
        <dbReference type="SAM" id="MobiDB-lite"/>
    </source>
</evidence>
<dbReference type="Gene3D" id="1.10.510.10">
    <property type="entry name" value="Transferase(Phosphotransferase) domain 1"/>
    <property type="match status" value="1"/>
</dbReference>
<dbReference type="PROSITE" id="PS50011">
    <property type="entry name" value="PROTEIN_KINASE_DOM"/>
    <property type="match status" value="1"/>
</dbReference>
<dbReference type="PANTHER" id="PTHR24348:SF68">
    <property type="entry name" value="SERINE_THREONINE-PROTEIN KINASE ATG1C"/>
    <property type="match status" value="1"/>
</dbReference>
<dbReference type="OrthoDB" id="68483at2759"/>
<keyword evidence="4" id="KW-0723">Serine/threonine-protein kinase</keyword>
<dbReference type="InterPro" id="IPR011009">
    <property type="entry name" value="Kinase-like_dom_sf"/>
</dbReference>
<dbReference type="PROSITE" id="PS00107">
    <property type="entry name" value="PROTEIN_KINASE_ATP"/>
    <property type="match status" value="1"/>
</dbReference>
<feature type="region of interest" description="Disordered" evidence="5">
    <location>
        <begin position="70"/>
        <end position="93"/>
    </location>
</feature>
<dbReference type="GO" id="GO:0010506">
    <property type="term" value="P:regulation of autophagy"/>
    <property type="evidence" value="ECO:0007669"/>
    <property type="project" value="InterPro"/>
</dbReference>
<dbReference type="FunFam" id="1.10.510.10:FF:000571">
    <property type="entry name" value="Maternal embryonic leucine zipper kinase"/>
    <property type="match status" value="1"/>
</dbReference>
<feature type="domain" description="Protein kinase" evidence="6">
    <location>
        <begin position="31"/>
        <end position="305"/>
    </location>
</feature>
<gene>
    <name evidence="7" type="ORF">TRFO_07397</name>
</gene>
<dbReference type="InterPro" id="IPR000719">
    <property type="entry name" value="Prot_kinase_dom"/>
</dbReference>
<dbReference type="GO" id="GO:0005737">
    <property type="term" value="C:cytoplasm"/>
    <property type="evidence" value="ECO:0007669"/>
    <property type="project" value="TreeGrafter"/>
</dbReference>
<evidence type="ECO:0000313" key="7">
    <source>
        <dbReference type="EMBL" id="OHT01828.1"/>
    </source>
</evidence>
<organism evidence="7 8">
    <name type="scientific">Tritrichomonas foetus</name>
    <dbReference type="NCBI Taxonomy" id="1144522"/>
    <lineage>
        <taxon>Eukaryota</taxon>
        <taxon>Metamonada</taxon>
        <taxon>Parabasalia</taxon>
        <taxon>Tritrichomonadida</taxon>
        <taxon>Tritrichomonadidae</taxon>
        <taxon>Tritrichomonas</taxon>
    </lineage>
</organism>
<accession>A0A1J4JWC3</accession>
<dbReference type="Pfam" id="PF00069">
    <property type="entry name" value="Pkinase"/>
    <property type="match status" value="1"/>
</dbReference>
<dbReference type="GO" id="GO:0005524">
    <property type="term" value="F:ATP binding"/>
    <property type="evidence" value="ECO:0007669"/>
    <property type="project" value="UniProtKB-UniRule"/>
</dbReference>
<keyword evidence="1 3" id="KW-0547">Nucleotide-binding</keyword>
<dbReference type="GeneID" id="94828358"/>
<comment type="caution">
    <text evidence="7">The sequence shown here is derived from an EMBL/GenBank/DDBJ whole genome shotgun (WGS) entry which is preliminary data.</text>
</comment>
<feature type="compositionally biased region" description="Polar residues" evidence="5">
    <location>
        <begin position="81"/>
        <end position="92"/>
    </location>
</feature>
<evidence type="ECO:0000259" key="6">
    <source>
        <dbReference type="PROSITE" id="PS50011"/>
    </source>
</evidence>
<proteinExistence type="inferred from homology"/>
<keyword evidence="2 3" id="KW-0067">ATP-binding</keyword>
<dbReference type="EMBL" id="MLAK01000893">
    <property type="protein sequence ID" value="OHT01828.1"/>
    <property type="molecule type" value="Genomic_DNA"/>
</dbReference>
<evidence type="ECO:0000256" key="1">
    <source>
        <dbReference type="ARBA" id="ARBA00022741"/>
    </source>
</evidence>
<dbReference type="RefSeq" id="XP_068354964.1">
    <property type="nucleotide sequence ID" value="XM_068493654.1"/>
</dbReference>